<dbReference type="SUPFAM" id="SSF53474">
    <property type="entry name" value="alpha/beta-Hydrolases"/>
    <property type="match status" value="1"/>
</dbReference>
<sequence>MALLDGPRLAPRSGAADALVVLLHGYGADGRDLIDIGAAFANLLPGAAFVAPHAPEPCAEEPVGRQWFPLTFRDPHELARGTQAAWPTLRAFLDSELTALRLPASRLALLGFSQGAMMALHAATAQGGARPAAVVGCSGLWAQLQNPPEAIDRPPPLLLVHGAQDELIPVSAMFASAQALAAAGAPVEWHMCPDLGHGIDEAGLFHAGAFLAEALGRRPRRASQE</sequence>
<gene>
    <name evidence="4" type="ORF">D9R14_09615</name>
</gene>
<comment type="caution">
    <text evidence="4">The sequence shown here is derived from an EMBL/GenBank/DDBJ whole genome shotgun (WGS) entry which is preliminary data.</text>
</comment>
<feature type="domain" description="Phospholipase/carboxylesterase/thioesterase" evidence="3">
    <location>
        <begin position="11"/>
        <end position="212"/>
    </location>
</feature>
<dbReference type="Proteomes" id="UP000269692">
    <property type="component" value="Unassembled WGS sequence"/>
</dbReference>
<dbReference type="PANTHER" id="PTHR10655">
    <property type="entry name" value="LYSOPHOSPHOLIPASE-RELATED"/>
    <property type="match status" value="1"/>
</dbReference>
<dbReference type="Gene3D" id="3.40.50.1820">
    <property type="entry name" value="alpha/beta hydrolase"/>
    <property type="match status" value="1"/>
</dbReference>
<name>A0A3L7AGD4_9HYPH</name>
<keyword evidence="5" id="KW-1185">Reference proteome</keyword>
<evidence type="ECO:0000259" key="3">
    <source>
        <dbReference type="Pfam" id="PF02230"/>
    </source>
</evidence>
<dbReference type="AlphaFoldDB" id="A0A3L7AGD4"/>
<protein>
    <submittedName>
        <fullName evidence="4">Phospholipase</fullName>
    </submittedName>
</protein>
<dbReference type="Pfam" id="PF02230">
    <property type="entry name" value="Abhydrolase_2"/>
    <property type="match status" value="1"/>
</dbReference>
<evidence type="ECO:0000313" key="4">
    <source>
        <dbReference type="EMBL" id="RLP79084.1"/>
    </source>
</evidence>
<evidence type="ECO:0000256" key="1">
    <source>
        <dbReference type="ARBA" id="ARBA00006499"/>
    </source>
</evidence>
<dbReference type="GO" id="GO:0016787">
    <property type="term" value="F:hydrolase activity"/>
    <property type="evidence" value="ECO:0007669"/>
    <property type="project" value="UniProtKB-KW"/>
</dbReference>
<dbReference type="RefSeq" id="WP_121623099.1">
    <property type="nucleotide sequence ID" value="NZ_JACIIW010000002.1"/>
</dbReference>
<proteinExistence type="inferred from homology"/>
<evidence type="ECO:0000313" key="5">
    <source>
        <dbReference type="Proteomes" id="UP000269692"/>
    </source>
</evidence>
<accession>A0A3L7AGD4</accession>
<dbReference type="InterPro" id="IPR003140">
    <property type="entry name" value="PLipase/COase/thioEstase"/>
</dbReference>
<comment type="similarity">
    <text evidence="1">Belongs to the AB hydrolase superfamily. AB hydrolase 2 family.</text>
</comment>
<dbReference type="InterPro" id="IPR029058">
    <property type="entry name" value="AB_hydrolase_fold"/>
</dbReference>
<dbReference type="InterPro" id="IPR050565">
    <property type="entry name" value="LYPA1-2/EST-like"/>
</dbReference>
<reference evidence="4 5" key="1">
    <citation type="submission" date="2018-10" db="EMBL/GenBank/DDBJ databases">
        <title>Xanthobacter tagetidis genome sequencing and assembly.</title>
        <authorList>
            <person name="Maclea K.S."/>
            <person name="Goen A.E."/>
            <person name="Fatima S.A."/>
        </authorList>
    </citation>
    <scope>NUCLEOTIDE SEQUENCE [LARGE SCALE GENOMIC DNA]</scope>
    <source>
        <strain evidence="4 5">ATCC 700314</strain>
    </source>
</reference>
<dbReference type="OrthoDB" id="9801763at2"/>
<evidence type="ECO:0000256" key="2">
    <source>
        <dbReference type="ARBA" id="ARBA00022801"/>
    </source>
</evidence>
<dbReference type="EMBL" id="RCTF01000006">
    <property type="protein sequence ID" value="RLP79084.1"/>
    <property type="molecule type" value="Genomic_DNA"/>
</dbReference>
<dbReference type="PANTHER" id="PTHR10655:SF17">
    <property type="entry name" value="LYSOPHOSPHOLIPASE-LIKE PROTEIN 1"/>
    <property type="match status" value="1"/>
</dbReference>
<organism evidence="4 5">
    <name type="scientific">Xanthobacter tagetidis</name>
    <dbReference type="NCBI Taxonomy" id="60216"/>
    <lineage>
        <taxon>Bacteria</taxon>
        <taxon>Pseudomonadati</taxon>
        <taxon>Pseudomonadota</taxon>
        <taxon>Alphaproteobacteria</taxon>
        <taxon>Hyphomicrobiales</taxon>
        <taxon>Xanthobacteraceae</taxon>
        <taxon>Xanthobacter</taxon>
    </lineage>
</organism>
<keyword evidence="2" id="KW-0378">Hydrolase</keyword>